<keyword evidence="5" id="KW-1185">Reference proteome</keyword>
<evidence type="ECO:0000256" key="1">
    <source>
        <dbReference type="ARBA" id="ARBA00023125"/>
    </source>
</evidence>
<dbReference type="RefSeq" id="WP_353530257.1">
    <property type="nucleotide sequence ID" value="NZ_JBBMEX010000003.1"/>
</dbReference>
<gene>
    <name evidence="4" type="ORF">WMO43_04670</name>
</gene>
<feature type="domain" description="HTH tetR-type" evidence="3">
    <location>
        <begin position="2"/>
        <end position="62"/>
    </location>
</feature>
<dbReference type="PANTHER" id="PTHR43479:SF11">
    <property type="entry name" value="ACREF_ENVCD OPERON REPRESSOR-RELATED"/>
    <property type="match status" value="1"/>
</dbReference>
<protein>
    <submittedName>
        <fullName evidence="4">TetR family transcriptional regulator</fullName>
    </submittedName>
</protein>
<name>A0ABV1HBT2_9FIRM</name>
<dbReference type="PANTHER" id="PTHR43479">
    <property type="entry name" value="ACREF/ENVCD OPERON REPRESSOR-RELATED"/>
    <property type="match status" value="1"/>
</dbReference>
<dbReference type="Proteomes" id="UP001454489">
    <property type="component" value="Unassembled WGS sequence"/>
</dbReference>
<evidence type="ECO:0000313" key="5">
    <source>
        <dbReference type="Proteomes" id="UP001454489"/>
    </source>
</evidence>
<dbReference type="Gene3D" id="1.10.357.10">
    <property type="entry name" value="Tetracycline Repressor, domain 2"/>
    <property type="match status" value="1"/>
</dbReference>
<dbReference type="InterPro" id="IPR050624">
    <property type="entry name" value="HTH-type_Tx_Regulator"/>
</dbReference>
<sequence>MGDTKEAILTTALQLFAGNGYEAVSVSEIAGALGMTKGALYKHYKNKRDIFDHILIRMEQRDAEQAGNCEMPEGTLEEMEEQYQDISMEQFFTYCKEQFTYWTEDTFAASFRRMLTLEQFRSEEMQKLYQQYLVAGPMEYVADLFTSSGVRNARAQAVRLYATMFFFYSVYDGAEDKESAKKQFQEALKELEKSICKEW</sequence>
<evidence type="ECO:0000313" key="4">
    <source>
        <dbReference type="EMBL" id="MEQ2557172.1"/>
    </source>
</evidence>
<keyword evidence="1 2" id="KW-0238">DNA-binding</keyword>
<dbReference type="PRINTS" id="PR00455">
    <property type="entry name" value="HTHTETR"/>
</dbReference>
<dbReference type="EMBL" id="JBBMEX010000003">
    <property type="protein sequence ID" value="MEQ2557172.1"/>
    <property type="molecule type" value="Genomic_DNA"/>
</dbReference>
<organism evidence="4 5">
    <name type="scientific">Maccoyibacter intestinihominis</name>
    <dbReference type="NCBI Taxonomy" id="3133499"/>
    <lineage>
        <taxon>Bacteria</taxon>
        <taxon>Bacillati</taxon>
        <taxon>Bacillota</taxon>
        <taxon>Clostridia</taxon>
        <taxon>Lachnospirales</taxon>
        <taxon>Lachnospiraceae</taxon>
        <taxon>Maccoyibacter</taxon>
    </lineage>
</organism>
<reference evidence="4 5" key="1">
    <citation type="submission" date="2024-03" db="EMBL/GenBank/DDBJ databases">
        <title>Human intestinal bacterial collection.</title>
        <authorList>
            <person name="Pauvert C."/>
            <person name="Hitch T.C.A."/>
            <person name="Clavel T."/>
        </authorList>
    </citation>
    <scope>NUCLEOTIDE SEQUENCE [LARGE SCALE GENOMIC DNA]</scope>
    <source>
        <strain evidence="4 5">CLA-AA-H185</strain>
    </source>
</reference>
<dbReference type="Pfam" id="PF00440">
    <property type="entry name" value="TetR_N"/>
    <property type="match status" value="1"/>
</dbReference>
<dbReference type="SUPFAM" id="SSF46689">
    <property type="entry name" value="Homeodomain-like"/>
    <property type="match status" value="1"/>
</dbReference>
<dbReference type="InterPro" id="IPR001647">
    <property type="entry name" value="HTH_TetR"/>
</dbReference>
<evidence type="ECO:0000259" key="3">
    <source>
        <dbReference type="PROSITE" id="PS50977"/>
    </source>
</evidence>
<accession>A0ABV1HBT2</accession>
<proteinExistence type="predicted"/>
<feature type="DNA-binding region" description="H-T-H motif" evidence="2">
    <location>
        <begin position="25"/>
        <end position="44"/>
    </location>
</feature>
<dbReference type="PROSITE" id="PS50977">
    <property type="entry name" value="HTH_TETR_2"/>
    <property type="match status" value="1"/>
</dbReference>
<comment type="caution">
    <text evidence="4">The sequence shown here is derived from an EMBL/GenBank/DDBJ whole genome shotgun (WGS) entry which is preliminary data.</text>
</comment>
<evidence type="ECO:0000256" key="2">
    <source>
        <dbReference type="PROSITE-ProRule" id="PRU00335"/>
    </source>
</evidence>
<dbReference type="InterPro" id="IPR009057">
    <property type="entry name" value="Homeodomain-like_sf"/>
</dbReference>